<sequence>MGKSEKRVDGIKKVTGYVRYTDDLKLSGMLYARIKKSPYPHAKILRIDTSKAEKLPGVKVVITGKDVPIRVGLYLEDKTFLAIDKVRFIGGTGSGSCRGIGRNC</sequence>
<dbReference type="SUPFAM" id="SSF54665">
    <property type="entry name" value="CO dehydrogenase molybdoprotein N-domain-like"/>
    <property type="match status" value="1"/>
</dbReference>
<evidence type="ECO:0000313" key="2">
    <source>
        <dbReference type="EMBL" id="GAI08518.1"/>
    </source>
</evidence>
<dbReference type="EMBL" id="BARV01012835">
    <property type="protein sequence ID" value="GAI08518.1"/>
    <property type="molecule type" value="Genomic_DNA"/>
</dbReference>
<protein>
    <recommendedName>
        <fullName evidence="1">Aldehyde oxidase/xanthine dehydrogenase a/b hammerhead domain-containing protein</fullName>
    </recommendedName>
</protein>
<evidence type="ECO:0000259" key="1">
    <source>
        <dbReference type="SMART" id="SM01008"/>
    </source>
</evidence>
<comment type="caution">
    <text evidence="2">The sequence shown here is derived from an EMBL/GenBank/DDBJ whole genome shotgun (WGS) entry which is preliminary data.</text>
</comment>
<organism evidence="2">
    <name type="scientific">marine sediment metagenome</name>
    <dbReference type="NCBI Taxonomy" id="412755"/>
    <lineage>
        <taxon>unclassified sequences</taxon>
        <taxon>metagenomes</taxon>
        <taxon>ecological metagenomes</taxon>
    </lineage>
</organism>
<dbReference type="AlphaFoldDB" id="X1KPC1"/>
<reference evidence="2" key="1">
    <citation type="journal article" date="2014" name="Front. Microbiol.">
        <title>High frequency of phylogenetically diverse reductive dehalogenase-homologous genes in deep subseafloor sedimentary metagenomes.</title>
        <authorList>
            <person name="Kawai M."/>
            <person name="Futagami T."/>
            <person name="Toyoda A."/>
            <person name="Takaki Y."/>
            <person name="Nishi S."/>
            <person name="Hori S."/>
            <person name="Arai W."/>
            <person name="Tsubouchi T."/>
            <person name="Morono Y."/>
            <person name="Uchiyama I."/>
            <person name="Ito T."/>
            <person name="Fujiyama A."/>
            <person name="Inagaki F."/>
            <person name="Takami H."/>
        </authorList>
    </citation>
    <scope>NUCLEOTIDE SEQUENCE</scope>
    <source>
        <strain evidence="2">Expedition CK06-06</strain>
    </source>
</reference>
<dbReference type="Pfam" id="PF01315">
    <property type="entry name" value="Ald_Xan_dh_C"/>
    <property type="match status" value="1"/>
</dbReference>
<proteinExistence type="predicted"/>
<dbReference type="PANTHER" id="PTHR47495">
    <property type="entry name" value="ALDEHYDE DEHYDROGENASE"/>
    <property type="match status" value="1"/>
</dbReference>
<dbReference type="SMART" id="SM01008">
    <property type="entry name" value="Ald_Xan_dh_C"/>
    <property type="match status" value="1"/>
</dbReference>
<accession>X1KPC1</accession>
<feature type="domain" description="Aldehyde oxidase/xanthine dehydrogenase a/b hammerhead" evidence="1">
    <location>
        <begin position="15"/>
        <end position="92"/>
    </location>
</feature>
<dbReference type="Gene3D" id="3.90.1170.50">
    <property type="entry name" value="Aldehyde oxidase/xanthine dehydrogenase, a/b hammerhead"/>
    <property type="match status" value="1"/>
</dbReference>
<name>X1KPC1_9ZZZZ</name>
<dbReference type="InterPro" id="IPR000674">
    <property type="entry name" value="Ald_Oxase/Xan_DH_a/b"/>
</dbReference>
<gene>
    <name evidence="2" type="ORF">S06H3_23561</name>
</gene>
<dbReference type="PANTHER" id="PTHR47495:SF1">
    <property type="entry name" value="BLL3820 PROTEIN"/>
    <property type="match status" value="1"/>
</dbReference>
<dbReference type="InterPro" id="IPR052516">
    <property type="entry name" value="N-heterocyclic_Hydroxylase"/>
</dbReference>
<dbReference type="InterPro" id="IPR036856">
    <property type="entry name" value="Ald_Oxase/Xan_DH_a/b_sf"/>
</dbReference>